<protein>
    <submittedName>
        <fullName evidence="1">Uncharacterized protein</fullName>
    </submittedName>
</protein>
<name>A0ABV6JN45_9PROT</name>
<keyword evidence="2" id="KW-1185">Reference proteome</keyword>
<proteinExistence type="predicted"/>
<gene>
    <name evidence="1" type="ORF">ACFFGY_02685</name>
</gene>
<evidence type="ECO:0000313" key="2">
    <source>
        <dbReference type="Proteomes" id="UP001589865"/>
    </source>
</evidence>
<comment type="caution">
    <text evidence="1">The sequence shown here is derived from an EMBL/GenBank/DDBJ whole genome shotgun (WGS) entry which is preliminary data.</text>
</comment>
<dbReference type="Proteomes" id="UP001589865">
    <property type="component" value="Unassembled WGS sequence"/>
</dbReference>
<evidence type="ECO:0000313" key="1">
    <source>
        <dbReference type="EMBL" id="MFC0407137.1"/>
    </source>
</evidence>
<sequence>MRAWSGGELAIILKEAEPVLLNYGCAAGIDGKLLRNLSGVAEAGGLL</sequence>
<reference evidence="1 2" key="1">
    <citation type="submission" date="2024-09" db="EMBL/GenBank/DDBJ databases">
        <authorList>
            <person name="Sun Q."/>
            <person name="Mori K."/>
        </authorList>
    </citation>
    <scope>NUCLEOTIDE SEQUENCE [LARGE SCALE GENOMIC DNA]</scope>
    <source>
        <strain evidence="1 2">TBRC 5777</strain>
    </source>
</reference>
<dbReference type="RefSeq" id="WP_377042827.1">
    <property type="nucleotide sequence ID" value="NZ_JBHLUN010000002.1"/>
</dbReference>
<organism evidence="1 2">
    <name type="scientific">Roseomonas elaeocarpi</name>
    <dbReference type="NCBI Taxonomy" id="907779"/>
    <lineage>
        <taxon>Bacteria</taxon>
        <taxon>Pseudomonadati</taxon>
        <taxon>Pseudomonadota</taxon>
        <taxon>Alphaproteobacteria</taxon>
        <taxon>Acetobacterales</taxon>
        <taxon>Roseomonadaceae</taxon>
        <taxon>Roseomonas</taxon>
    </lineage>
</organism>
<dbReference type="EMBL" id="JBHLUN010000002">
    <property type="protein sequence ID" value="MFC0407137.1"/>
    <property type="molecule type" value="Genomic_DNA"/>
</dbReference>
<accession>A0ABV6JN45</accession>